<dbReference type="AlphaFoldDB" id="A0A381SQC2"/>
<feature type="non-terminal residue" evidence="1">
    <location>
        <position position="1"/>
    </location>
</feature>
<gene>
    <name evidence="1" type="ORF">METZ01_LOCUS59056</name>
</gene>
<protein>
    <submittedName>
        <fullName evidence="1">Uncharacterized protein</fullName>
    </submittedName>
</protein>
<organism evidence="1">
    <name type="scientific">marine metagenome</name>
    <dbReference type="NCBI Taxonomy" id="408172"/>
    <lineage>
        <taxon>unclassified sequences</taxon>
        <taxon>metagenomes</taxon>
        <taxon>ecological metagenomes</taxon>
    </lineage>
</organism>
<dbReference type="EMBL" id="UINC01003423">
    <property type="protein sequence ID" value="SVA06202.1"/>
    <property type="molecule type" value="Genomic_DNA"/>
</dbReference>
<sequence>VDGLIGEKSGEDEVVLEFIPLIAVQPARIRSVKKEKSCYHHFGNKKPFNISPKGKTKFTAVAEKEKCESPTENKKDWLSSLFYSFYRV</sequence>
<reference evidence="1" key="1">
    <citation type="submission" date="2018-05" db="EMBL/GenBank/DDBJ databases">
        <authorList>
            <person name="Lanie J.A."/>
            <person name="Ng W.-L."/>
            <person name="Kazmierczak K.M."/>
            <person name="Andrzejewski T.M."/>
            <person name="Davidsen T.M."/>
            <person name="Wayne K.J."/>
            <person name="Tettelin H."/>
            <person name="Glass J.I."/>
            <person name="Rusch D."/>
            <person name="Podicherti R."/>
            <person name="Tsui H.-C.T."/>
            <person name="Winkler M.E."/>
        </authorList>
    </citation>
    <scope>NUCLEOTIDE SEQUENCE</scope>
</reference>
<evidence type="ECO:0000313" key="1">
    <source>
        <dbReference type="EMBL" id="SVA06202.1"/>
    </source>
</evidence>
<name>A0A381SQC2_9ZZZZ</name>
<accession>A0A381SQC2</accession>
<proteinExistence type="predicted"/>